<evidence type="ECO:0000313" key="11">
    <source>
        <dbReference type="Proteomes" id="UP001353858"/>
    </source>
</evidence>
<evidence type="ECO:0000259" key="9">
    <source>
        <dbReference type="PROSITE" id="PS50067"/>
    </source>
</evidence>
<reference evidence="11" key="1">
    <citation type="submission" date="2023-01" db="EMBL/GenBank/DDBJ databases">
        <title>Key to firefly adult light organ development and bioluminescence: homeobox transcription factors regulate luciferase expression and transportation to peroxisome.</title>
        <authorList>
            <person name="Fu X."/>
        </authorList>
    </citation>
    <scope>NUCLEOTIDE SEQUENCE [LARGE SCALE GENOMIC DNA]</scope>
</reference>
<dbReference type="GO" id="GO:0005874">
    <property type="term" value="C:microtubule"/>
    <property type="evidence" value="ECO:0007669"/>
    <property type="project" value="UniProtKB-KW"/>
</dbReference>
<keyword evidence="7" id="KW-0175">Coiled coil</keyword>
<dbReference type="GO" id="GO:0003777">
    <property type="term" value="F:microtubule motor activity"/>
    <property type="evidence" value="ECO:0007669"/>
    <property type="project" value="InterPro"/>
</dbReference>
<evidence type="ECO:0000256" key="4">
    <source>
        <dbReference type="ARBA" id="ARBA00023212"/>
    </source>
</evidence>
<evidence type="ECO:0000256" key="3">
    <source>
        <dbReference type="ARBA" id="ARBA00022840"/>
    </source>
</evidence>
<feature type="compositionally biased region" description="Polar residues" evidence="8">
    <location>
        <begin position="422"/>
        <end position="433"/>
    </location>
</feature>
<dbReference type="SMART" id="SM00129">
    <property type="entry name" value="KISc"/>
    <property type="match status" value="1"/>
</dbReference>
<evidence type="ECO:0000313" key="10">
    <source>
        <dbReference type="EMBL" id="KAK4873940.1"/>
    </source>
</evidence>
<dbReference type="PROSITE" id="PS50067">
    <property type="entry name" value="KINESIN_MOTOR_2"/>
    <property type="match status" value="1"/>
</dbReference>
<feature type="region of interest" description="Disordered" evidence="8">
    <location>
        <begin position="419"/>
        <end position="446"/>
    </location>
</feature>
<dbReference type="EMBL" id="JARPUR010000006">
    <property type="protein sequence ID" value="KAK4873940.1"/>
    <property type="molecule type" value="Genomic_DNA"/>
</dbReference>
<keyword evidence="3 5" id="KW-0067">ATP-binding</keyword>
<dbReference type="GO" id="GO:0051256">
    <property type="term" value="P:mitotic spindle midzone assembly"/>
    <property type="evidence" value="ECO:0007669"/>
    <property type="project" value="TreeGrafter"/>
</dbReference>
<dbReference type="SUPFAM" id="SSF52540">
    <property type="entry name" value="P-loop containing nucleoside triphosphate hydrolases"/>
    <property type="match status" value="1"/>
</dbReference>
<accession>A0AAN7NW90</accession>
<dbReference type="GO" id="GO:0016887">
    <property type="term" value="F:ATP hydrolysis activity"/>
    <property type="evidence" value="ECO:0007669"/>
    <property type="project" value="TreeGrafter"/>
</dbReference>
<dbReference type="InterPro" id="IPR027417">
    <property type="entry name" value="P-loop_NTPase"/>
</dbReference>
<organism evidence="10 11">
    <name type="scientific">Aquatica leii</name>
    <dbReference type="NCBI Taxonomy" id="1421715"/>
    <lineage>
        <taxon>Eukaryota</taxon>
        <taxon>Metazoa</taxon>
        <taxon>Ecdysozoa</taxon>
        <taxon>Arthropoda</taxon>
        <taxon>Hexapoda</taxon>
        <taxon>Insecta</taxon>
        <taxon>Pterygota</taxon>
        <taxon>Neoptera</taxon>
        <taxon>Endopterygota</taxon>
        <taxon>Coleoptera</taxon>
        <taxon>Polyphaga</taxon>
        <taxon>Elateriformia</taxon>
        <taxon>Elateroidea</taxon>
        <taxon>Lampyridae</taxon>
        <taxon>Luciolinae</taxon>
        <taxon>Aquatica</taxon>
    </lineage>
</organism>
<dbReference type="Gene3D" id="2.60.40.4330">
    <property type="entry name" value="Kinesin-like protein Kif23, Arf6-interacting domain"/>
    <property type="match status" value="1"/>
</dbReference>
<dbReference type="AlphaFoldDB" id="A0AAN7NW90"/>
<dbReference type="GO" id="GO:0007018">
    <property type="term" value="P:microtubule-based movement"/>
    <property type="evidence" value="ECO:0007669"/>
    <property type="project" value="InterPro"/>
</dbReference>
<feature type="coiled-coil region" evidence="7">
    <location>
        <begin position="540"/>
        <end position="606"/>
    </location>
</feature>
<evidence type="ECO:0000256" key="7">
    <source>
        <dbReference type="SAM" id="Coils"/>
    </source>
</evidence>
<dbReference type="InterPro" id="IPR001752">
    <property type="entry name" value="Kinesin_motor_dom"/>
</dbReference>
<name>A0AAN7NW90_9COLE</name>
<sequence>MNTLKREKQLSNSDLHDTVKVFCRLRPLQDECELPSIKLVSPTTLTLSSECKTKQIRKGCNYVFRHVFTSYSGQREVFEHVALPLLEDLITGKNGLLFTYGVTGSGKTYTLTGDQTSPGIMPSCINTLFNSVGDRQAQKYLIKSDRMNGFEMQSENEALEERFQETKSGKRLRTIKKTVADKIMYSNDGTRLKNINDECIYSIFVSYTEIYNNAVYDLLDESNSKILQAKIIREDWQKNMYVNGVEEVEVKSAAEAFELFYMGQKRKRMAHTLLNAESSRSHSIFNIRVVQLIQNVQGDIPSETMIKVGQLSLVDLAGSERCNRTNNTGIRLKEASSINNSLMTLRTCLEVLRENQTTGSTKVIPYRDSRLTLLFKNYFEGEGQVRMIVCINPSEQDCEENLQVLKFAEITQEVQVTKPESRYQQFRTPNAKSTPRETPKTTKSKGVPAFSFGPKIPIIKLDFENLEETSAGIEKVLKCLQVRKIRGVQNKREFSSKEKHFRKRLLNINQESVLTQAEVRNLKAILKKEKLLSQNLNVKITDLETANHCMQSKNNELENVVRTLQLTIDEKNLKLNQNCLEQQKNKQKLAIQSEKLNKELEDKLRQQRYHMEVEMQAKDLKLKKMKEIIESEEVAHEQQFASEMFSKVVEANENNPLHNFSSTATTRSTLTNKNTLNRGRAKAGDVWLEHNSIKPIPLNTVMQPSMKKRKSVDKLKKAADVTNAKQTKYCLIAQESDGAGDVETKLYKGDIIPTCGGGAQVVFNGVECLREESPTRMPLTPRDK</sequence>
<evidence type="ECO:0000256" key="2">
    <source>
        <dbReference type="ARBA" id="ARBA00022741"/>
    </source>
</evidence>
<dbReference type="PANTHER" id="PTHR24115">
    <property type="entry name" value="KINESIN-RELATED"/>
    <property type="match status" value="1"/>
</dbReference>
<keyword evidence="11" id="KW-1185">Reference proteome</keyword>
<keyword evidence="2 5" id="KW-0547">Nucleotide-binding</keyword>
<evidence type="ECO:0000256" key="5">
    <source>
        <dbReference type="PROSITE-ProRule" id="PRU00283"/>
    </source>
</evidence>
<gene>
    <name evidence="10" type="ORF">RN001_013300</name>
</gene>
<proteinExistence type="inferred from homology"/>
<dbReference type="GO" id="GO:0005871">
    <property type="term" value="C:kinesin complex"/>
    <property type="evidence" value="ECO:0007669"/>
    <property type="project" value="TreeGrafter"/>
</dbReference>
<dbReference type="GO" id="GO:0005524">
    <property type="term" value="F:ATP binding"/>
    <property type="evidence" value="ECO:0007669"/>
    <property type="project" value="UniProtKB-UniRule"/>
</dbReference>
<dbReference type="PANTHER" id="PTHR24115:SF600">
    <property type="entry name" value="KINESIN-LIKE PROTEIN KIF23"/>
    <property type="match status" value="1"/>
</dbReference>
<dbReference type="InterPro" id="IPR032384">
    <property type="entry name" value="Kif23_Arf-bd"/>
</dbReference>
<protein>
    <recommendedName>
        <fullName evidence="6">Kinesin-like protein</fullName>
    </recommendedName>
</protein>
<keyword evidence="4" id="KW-0206">Cytoskeleton</keyword>
<dbReference type="InterPro" id="IPR027640">
    <property type="entry name" value="Kinesin-like_fam"/>
</dbReference>
<dbReference type="Gene3D" id="3.40.850.10">
    <property type="entry name" value="Kinesin motor domain"/>
    <property type="match status" value="1"/>
</dbReference>
<evidence type="ECO:0000256" key="8">
    <source>
        <dbReference type="SAM" id="MobiDB-lite"/>
    </source>
</evidence>
<dbReference type="Proteomes" id="UP001353858">
    <property type="component" value="Unassembled WGS sequence"/>
</dbReference>
<keyword evidence="4" id="KW-0963">Cytoplasm</keyword>
<comment type="subcellular location">
    <subcellularLocation>
        <location evidence="1">Cytoplasm</location>
        <location evidence="1">Cytoskeleton</location>
    </subcellularLocation>
</comment>
<dbReference type="PRINTS" id="PR00380">
    <property type="entry name" value="KINESINHEAVY"/>
</dbReference>
<dbReference type="GO" id="GO:0008017">
    <property type="term" value="F:microtubule binding"/>
    <property type="evidence" value="ECO:0007669"/>
    <property type="project" value="InterPro"/>
</dbReference>
<comment type="caution">
    <text evidence="10">The sequence shown here is derived from an EMBL/GenBank/DDBJ whole genome shotgun (WGS) entry which is preliminary data.</text>
</comment>
<dbReference type="InterPro" id="IPR038105">
    <property type="entry name" value="Kif23_Arf-bd_sf"/>
</dbReference>
<comment type="similarity">
    <text evidence="5 6">Belongs to the TRAFAC class myosin-kinesin ATPase superfamily. Kinesin family.</text>
</comment>
<dbReference type="Pfam" id="PF16540">
    <property type="entry name" value="MKLP1_Arf_bdg"/>
    <property type="match status" value="1"/>
</dbReference>
<evidence type="ECO:0000256" key="1">
    <source>
        <dbReference type="ARBA" id="ARBA00004245"/>
    </source>
</evidence>
<dbReference type="InterPro" id="IPR019821">
    <property type="entry name" value="Kinesin_motor_CS"/>
</dbReference>
<feature type="binding site" evidence="5">
    <location>
        <begin position="101"/>
        <end position="108"/>
    </location>
    <ligand>
        <name>ATP</name>
        <dbReference type="ChEBI" id="CHEBI:30616"/>
    </ligand>
</feature>
<dbReference type="Pfam" id="PF00225">
    <property type="entry name" value="Kinesin"/>
    <property type="match status" value="1"/>
</dbReference>
<keyword evidence="5 6" id="KW-0505">Motor protein</keyword>
<dbReference type="PROSITE" id="PS00411">
    <property type="entry name" value="KINESIN_MOTOR_1"/>
    <property type="match status" value="1"/>
</dbReference>
<dbReference type="InterPro" id="IPR036961">
    <property type="entry name" value="Kinesin_motor_dom_sf"/>
</dbReference>
<feature type="domain" description="Kinesin motor" evidence="9">
    <location>
        <begin position="18"/>
        <end position="414"/>
    </location>
</feature>
<keyword evidence="6" id="KW-0493">Microtubule</keyword>
<dbReference type="GO" id="GO:0005634">
    <property type="term" value="C:nucleus"/>
    <property type="evidence" value="ECO:0007669"/>
    <property type="project" value="TreeGrafter"/>
</dbReference>
<evidence type="ECO:0000256" key="6">
    <source>
        <dbReference type="RuleBase" id="RU000394"/>
    </source>
</evidence>